<dbReference type="Proteomes" id="UP000738431">
    <property type="component" value="Chromosome"/>
</dbReference>
<dbReference type="RefSeq" id="WP_221032782.1">
    <property type="nucleotide sequence ID" value="NZ_CP139781.1"/>
</dbReference>
<evidence type="ECO:0000259" key="5">
    <source>
        <dbReference type="PROSITE" id="PS50110"/>
    </source>
</evidence>
<gene>
    <name evidence="7" type="ORF">K1X11_012765</name>
</gene>
<keyword evidence="8" id="KW-1185">Reference proteome</keyword>
<dbReference type="Pfam" id="PF00072">
    <property type="entry name" value="Response_reg"/>
    <property type="match status" value="1"/>
</dbReference>
<dbReference type="CDD" id="cd17574">
    <property type="entry name" value="REC_OmpR"/>
    <property type="match status" value="1"/>
</dbReference>
<dbReference type="InterPro" id="IPR001789">
    <property type="entry name" value="Sig_transdc_resp-reg_receiver"/>
</dbReference>
<dbReference type="Pfam" id="PF00486">
    <property type="entry name" value="Trans_reg_C"/>
    <property type="match status" value="1"/>
</dbReference>
<dbReference type="InterPro" id="IPR001867">
    <property type="entry name" value="OmpR/PhoB-type_DNA-bd"/>
</dbReference>
<protein>
    <submittedName>
        <fullName evidence="7">Response regulator transcription factor</fullName>
    </submittedName>
</protein>
<feature type="region of interest" description="Disordered" evidence="4">
    <location>
        <begin position="129"/>
        <end position="148"/>
    </location>
</feature>
<dbReference type="SMART" id="SM00448">
    <property type="entry name" value="REC"/>
    <property type="match status" value="1"/>
</dbReference>
<evidence type="ECO:0000313" key="7">
    <source>
        <dbReference type="EMBL" id="WRQ85677.1"/>
    </source>
</evidence>
<dbReference type="SUPFAM" id="SSF52172">
    <property type="entry name" value="CheY-like"/>
    <property type="match status" value="1"/>
</dbReference>
<dbReference type="InterPro" id="IPR036388">
    <property type="entry name" value="WH-like_DNA-bd_sf"/>
</dbReference>
<reference evidence="7 8" key="1">
    <citation type="submission" date="2021-08" db="EMBL/GenBank/DDBJ databases">
        <authorList>
            <person name="Zhang D."/>
            <person name="Zhang A."/>
            <person name="Wang L."/>
        </authorList>
    </citation>
    <scope>NUCLEOTIDE SEQUENCE [LARGE SCALE GENOMIC DNA]</scope>
    <source>
        <strain evidence="7 8">WL0086</strain>
    </source>
</reference>
<evidence type="ECO:0000313" key="8">
    <source>
        <dbReference type="Proteomes" id="UP000738431"/>
    </source>
</evidence>
<dbReference type="Gene3D" id="6.10.250.690">
    <property type="match status" value="1"/>
</dbReference>
<dbReference type="InterPro" id="IPR016032">
    <property type="entry name" value="Sig_transdc_resp-reg_C-effctor"/>
</dbReference>
<dbReference type="EMBL" id="CP139781">
    <property type="protein sequence ID" value="WRQ85677.1"/>
    <property type="molecule type" value="Genomic_DNA"/>
</dbReference>
<organism evidence="7 8">
    <name type="scientific">Actomonas aquatica</name>
    <dbReference type="NCBI Taxonomy" id="2866162"/>
    <lineage>
        <taxon>Bacteria</taxon>
        <taxon>Pseudomonadati</taxon>
        <taxon>Verrucomicrobiota</taxon>
        <taxon>Opitutia</taxon>
        <taxon>Opitutales</taxon>
        <taxon>Opitutaceae</taxon>
        <taxon>Actomonas</taxon>
    </lineage>
</organism>
<feature type="modified residue" description="4-aspartylphosphate" evidence="2">
    <location>
        <position position="57"/>
    </location>
</feature>
<feature type="domain" description="OmpR/PhoB-type" evidence="6">
    <location>
        <begin position="148"/>
        <end position="247"/>
    </location>
</feature>
<dbReference type="PANTHER" id="PTHR48111">
    <property type="entry name" value="REGULATOR OF RPOS"/>
    <property type="match status" value="1"/>
</dbReference>
<dbReference type="PANTHER" id="PTHR48111:SF11">
    <property type="entry name" value="TWO-COMPONENT RESPONSE REGULATOR"/>
    <property type="match status" value="1"/>
</dbReference>
<accession>A0ABZ1C1Z3</accession>
<dbReference type="PROSITE" id="PS51755">
    <property type="entry name" value="OMPR_PHOB"/>
    <property type="match status" value="1"/>
</dbReference>
<keyword evidence="2" id="KW-0597">Phosphoprotein</keyword>
<evidence type="ECO:0000256" key="1">
    <source>
        <dbReference type="ARBA" id="ARBA00023125"/>
    </source>
</evidence>
<dbReference type="Gene3D" id="3.40.50.2300">
    <property type="match status" value="1"/>
</dbReference>
<feature type="domain" description="Response regulatory" evidence="5">
    <location>
        <begin position="8"/>
        <end position="122"/>
    </location>
</feature>
<evidence type="ECO:0000259" key="6">
    <source>
        <dbReference type="PROSITE" id="PS51755"/>
    </source>
</evidence>
<reference evidence="7 8" key="2">
    <citation type="submission" date="2023-12" db="EMBL/GenBank/DDBJ databases">
        <title>Description of an unclassified Opitutus bacterium of Verrucomicrobiota.</title>
        <authorList>
            <person name="Zhang D.-F."/>
        </authorList>
    </citation>
    <scope>NUCLEOTIDE SEQUENCE [LARGE SCALE GENOMIC DNA]</scope>
    <source>
        <strain evidence="7 8">WL0086</strain>
    </source>
</reference>
<dbReference type="Gene3D" id="1.10.10.10">
    <property type="entry name" value="Winged helix-like DNA-binding domain superfamily/Winged helix DNA-binding domain"/>
    <property type="match status" value="1"/>
</dbReference>
<dbReference type="PROSITE" id="PS50110">
    <property type="entry name" value="RESPONSE_REGULATORY"/>
    <property type="match status" value="1"/>
</dbReference>
<dbReference type="SUPFAM" id="SSF46894">
    <property type="entry name" value="C-terminal effector domain of the bipartite response regulators"/>
    <property type="match status" value="1"/>
</dbReference>
<dbReference type="SMART" id="SM00862">
    <property type="entry name" value="Trans_reg_C"/>
    <property type="match status" value="1"/>
</dbReference>
<evidence type="ECO:0000256" key="2">
    <source>
        <dbReference type="PROSITE-ProRule" id="PRU00169"/>
    </source>
</evidence>
<keyword evidence="1 3" id="KW-0238">DNA-binding</keyword>
<dbReference type="CDD" id="cd00383">
    <property type="entry name" value="trans_reg_C"/>
    <property type="match status" value="1"/>
</dbReference>
<sequence length="247" mass="27451">MTPPPTRHVLIVEDDEAIREALTAALELDGHRTSAAATGPAGVELATTQRFDLILLDLMLPGLSGYDVCRRIREHDRDVPILMVTAKADEIDKVLGLELGADDYITKPFGTRELLARVHVALRRSDRRAELVASPPDPSQTPQPTSTTDTFAFAHATIDRKRFTARRDDGSSTELSAKELHLIECFQAHRGEVLSREALLNTVWGVDYLGTTRTLDQHLAQVRKKVEDPDRPKTLKTIHGIGYQYLA</sequence>
<evidence type="ECO:0000256" key="3">
    <source>
        <dbReference type="PROSITE-ProRule" id="PRU01091"/>
    </source>
</evidence>
<feature type="DNA-binding region" description="OmpR/PhoB-type" evidence="3">
    <location>
        <begin position="148"/>
        <end position="247"/>
    </location>
</feature>
<evidence type="ECO:0000256" key="4">
    <source>
        <dbReference type="SAM" id="MobiDB-lite"/>
    </source>
</evidence>
<name>A0ABZ1C1Z3_9BACT</name>
<dbReference type="InterPro" id="IPR039420">
    <property type="entry name" value="WalR-like"/>
</dbReference>
<proteinExistence type="predicted"/>
<dbReference type="InterPro" id="IPR011006">
    <property type="entry name" value="CheY-like_superfamily"/>
</dbReference>